<dbReference type="Pfam" id="PF02311">
    <property type="entry name" value="AraC_binding"/>
    <property type="match status" value="1"/>
</dbReference>
<evidence type="ECO:0000256" key="2">
    <source>
        <dbReference type="ARBA" id="ARBA00023125"/>
    </source>
</evidence>
<dbReference type="Pfam" id="PF12833">
    <property type="entry name" value="HTH_18"/>
    <property type="match status" value="1"/>
</dbReference>
<organism evidence="5 6">
    <name type="scientific">Cyclobacterium jeungdonense</name>
    <dbReference type="NCBI Taxonomy" id="708087"/>
    <lineage>
        <taxon>Bacteria</taxon>
        <taxon>Pseudomonadati</taxon>
        <taxon>Bacteroidota</taxon>
        <taxon>Cytophagia</taxon>
        <taxon>Cytophagales</taxon>
        <taxon>Cyclobacteriaceae</taxon>
        <taxon>Cyclobacterium</taxon>
    </lineage>
</organism>
<dbReference type="RefSeq" id="WP_163383422.1">
    <property type="nucleotide sequence ID" value="NZ_JAUFQS010000047.1"/>
</dbReference>
<dbReference type="SMART" id="SM00342">
    <property type="entry name" value="HTH_ARAC"/>
    <property type="match status" value="1"/>
</dbReference>
<keyword evidence="3" id="KW-0804">Transcription</keyword>
<proteinExistence type="predicted"/>
<dbReference type="Gene3D" id="2.60.120.10">
    <property type="entry name" value="Jelly Rolls"/>
    <property type="match status" value="1"/>
</dbReference>
<evidence type="ECO:0000259" key="4">
    <source>
        <dbReference type="PROSITE" id="PS01124"/>
    </source>
</evidence>
<keyword evidence="1" id="KW-0805">Transcription regulation</keyword>
<dbReference type="SUPFAM" id="SSF51182">
    <property type="entry name" value="RmlC-like cupins"/>
    <property type="match status" value="1"/>
</dbReference>
<feature type="domain" description="HTH araC/xylS-type" evidence="4">
    <location>
        <begin position="172"/>
        <end position="270"/>
    </location>
</feature>
<keyword evidence="6" id="KW-1185">Reference proteome</keyword>
<protein>
    <submittedName>
        <fullName evidence="5">Helix-turn-helix transcriptional regulator</fullName>
    </submittedName>
</protein>
<evidence type="ECO:0000313" key="6">
    <source>
        <dbReference type="Proteomes" id="UP001236663"/>
    </source>
</evidence>
<dbReference type="Gene3D" id="1.10.10.60">
    <property type="entry name" value="Homeodomain-like"/>
    <property type="match status" value="1"/>
</dbReference>
<sequence>MEGEPKIIGSKNKIEKGLILKVSKMKPVIKPTKPHRHEGYHELIYLSKGAGQHTVGDLAYEVQPPMGFYLNLGQVHCWDFSKIPEGYVILFREEALSSYPRALAHLYSLQETFKLPEGDSSLLRLAEVFYLDFKNNASQDLLSAHLNTLIYKTIQLPLQQAAIHPNVLDEFVRFKKLVQENYLHMKTAEAYANAMHISIRKLNQLCQTATGGNAIEMIRERMLIESKNLLSHTGYPVAEIAYQLNFSDASNFIKFFKSQTTLTPTEYRAKL</sequence>
<reference evidence="6" key="1">
    <citation type="journal article" date="2019" name="Int. J. Syst. Evol. Microbiol.">
        <title>The Global Catalogue of Microorganisms (GCM) 10K type strain sequencing project: providing services to taxonomists for standard genome sequencing and annotation.</title>
        <authorList>
            <consortium name="The Broad Institute Genomics Platform"/>
            <consortium name="The Broad Institute Genome Sequencing Center for Infectious Disease"/>
            <person name="Wu L."/>
            <person name="Ma J."/>
        </authorList>
    </citation>
    <scope>NUCLEOTIDE SEQUENCE [LARGE SCALE GENOMIC DNA]</scope>
    <source>
        <strain evidence="6">CECT 7706</strain>
    </source>
</reference>
<dbReference type="InterPro" id="IPR009057">
    <property type="entry name" value="Homeodomain-like_sf"/>
</dbReference>
<evidence type="ECO:0000256" key="1">
    <source>
        <dbReference type="ARBA" id="ARBA00023015"/>
    </source>
</evidence>
<dbReference type="InterPro" id="IPR003313">
    <property type="entry name" value="AraC-bd"/>
</dbReference>
<comment type="caution">
    <text evidence="5">The sequence shown here is derived from an EMBL/GenBank/DDBJ whole genome shotgun (WGS) entry which is preliminary data.</text>
</comment>
<dbReference type="InterPro" id="IPR018060">
    <property type="entry name" value="HTH_AraC"/>
</dbReference>
<evidence type="ECO:0000313" key="5">
    <source>
        <dbReference type="EMBL" id="MDN3690058.1"/>
    </source>
</evidence>
<dbReference type="SUPFAM" id="SSF46689">
    <property type="entry name" value="Homeodomain-like"/>
    <property type="match status" value="1"/>
</dbReference>
<dbReference type="PROSITE" id="PS01124">
    <property type="entry name" value="HTH_ARAC_FAMILY_2"/>
    <property type="match status" value="1"/>
</dbReference>
<dbReference type="InterPro" id="IPR014710">
    <property type="entry name" value="RmlC-like_jellyroll"/>
</dbReference>
<dbReference type="PANTHER" id="PTHR43280:SF32">
    <property type="entry name" value="TRANSCRIPTIONAL REGULATORY PROTEIN"/>
    <property type="match status" value="1"/>
</dbReference>
<name>A0ABT8CEP1_9BACT</name>
<dbReference type="PANTHER" id="PTHR43280">
    <property type="entry name" value="ARAC-FAMILY TRANSCRIPTIONAL REGULATOR"/>
    <property type="match status" value="1"/>
</dbReference>
<evidence type="ECO:0000256" key="3">
    <source>
        <dbReference type="ARBA" id="ARBA00023163"/>
    </source>
</evidence>
<accession>A0ABT8CEP1</accession>
<gene>
    <name evidence="5" type="ORF">QWZ15_19705</name>
</gene>
<dbReference type="EMBL" id="JAUFQS010000047">
    <property type="protein sequence ID" value="MDN3690058.1"/>
    <property type="molecule type" value="Genomic_DNA"/>
</dbReference>
<dbReference type="Proteomes" id="UP001236663">
    <property type="component" value="Unassembled WGS sequence"/>
</dbReference>
<keyword evidence="2" id="KW-0238">DNA-binding</keyword>
<dbReference type="InterPro" id="IPR011051">
    <property type="entry name" value="RmlC_Cupin_sf"/>
</dbReference>